<evidence type="ECO:0000313" key="7">
    <source>
        <dbReference type="Proteomes" id="UP001447842"/>
    </source>
</evidence>
<dbReference type="Proteomes" id="UP001447842">
    <property type="component" value="Chromosome"/>
</dbReference>
<dbReference type="EMBL" id="CP147920">
    <property type="protein sequence ID" value="XAU15315.1"/>
    <property type="molecule type" value="Genomic_DNA"/>
</dbReference>
<reference evidence="6 7" key="1">
    <citation type="submission" date="2024-03" db="EMBL/GenBank/DDBJ databases">
        <title>Sulfurimonas sp. HSL3-1.</title>
        <authorList>
            <person name="Wang S."/>
        </authorList>
    </citation>
    <scope>NUCLEOTIDE SEQUENCE [LARGE SCALE GENOMIC DNA]</scope>
    <source>
        <strain evidence="6 7">HSL3-1</strain>
    </source>
</reference>
<protein>
    <submittedName>
        <fullName evidence="6">PhoH family protein</fullName>
    </submittedName>
</protein>
<evidence type="ECO:0000256" key="1">
    <source>
        <dbReference type="ARBA" id="ARBA00010393"/>
    </source>
</evidence>
<dbReference type="InterPro" id="IPR029060">
    <property type="entry name" value="PIN-like_dom_sf"/>
</dbReference>
<dbReference type="InterPro" id="IPR027417">
    <property type="entry name" value="P-loop_NTPase"/>
</dbReference>
<comment type="similarity">
    <text evidence="4">In the N-terminal section; belongs to the PINc/VapC protein family.</text>
</comment>
<evidence type="ECO:0000259" key="5">
    <source>
        <dbReference type="SMART" id="SM00670"/>
    </source>
</evidence>
<keyword evidence="3" id="KW-0067">ATP-binding</keyword>
<evidence type="ECO:0000256" key="2">
    <source>
        <dbReference type="ARBA" id="ARBA00022741"/>
    </source>
</evidence>
<accession>A0ABZ3H9W6</accession>
<dbReference type="SUPFAM" id="SSF88723">
    <property type="entry name" value="PIN domain-like"/>
    <property type="match status" value="1"/>
</dbReference>
<dbReference type="PANTHER" id="PTHR30473">
    <property type="entry name" value="PROTEIN PHOH"/>
    <property type="match status" value="1"/>
</dbReference>
<dbReference type="Gene3D" id="3.40.50.300">
    <property type="entry name" value="P-loop containing nucleotide triphosphate hydrolases"/>
    <property type="match status" value="1"/>
</dbReference>
<evidence type="ECO:0000256" key="3">
    <source>
        <dbReference type="ARBA" id="ARBA00022840"/>
    </source>
</evidence>
<dbReference type="Pfam" id="PF13638">
    <property type="entry name" value="PIN_4"/>
    <property type="match status" value="1"/>
</dbReference>
<keyword evidence="7" id="KW-1185">Reference proteome</keyword>
<gene>
    <name evidence="6" type="ORF">WCY31_01130</name>
</gene>
<keyword evidence="2" id="KW-0547">Nucleotide-binding</keyword>
<dbReference type="PANTHER" id="PTHR30473:SF2">
    <property type="entry name" value="PIN DOMAIN-CONTAINING PROTEIN"/>
    <property type="match status" value="1"/>
</dbReference>
<dbReference type="Pfam" id="PF02562">
    <property type="entry name" value="PhoH"/>
    <property type="match status" value="1"/>
</dbReference>
<dbReference type="SMART" id="SM00670">
    <property type="entry name" value="PINc"/>
    <property type="match status" value="1"/>
</dbReference>
<sequence length="490" mass="55934">MSPTQKCYLLDTSVILDDPANILRISENNKNLVAITNTVLAELNNKKDDMRSDAGFRAREFFRLADYEVGQTLTFDALPEPLRRSRETAPNNSDCYYRLTLPFAPDLNPEAEGNTNVELLIIYREEYRIAKSYSEPKGFNDAKIAEIAADYHLKLVTNDISFKIAAEVQGIEAQSLKNASVERPDAIEFAHTVTYHEEPVLDPQNDFRNFEQFSFIQEATSEGHNEIYETGLQRYAVTYNGHLEWCDFDKRFGEYFDETLIRPINLEQKFYYTILTHPQNHLTVVAGSTGSGKTLMALQAGLEMVKEGIVEGIVYARNTVTASDPQAELGFRKGDEHEKLGYFMYPLYSAINYTIEHQNKHSIESQVEFTGNTNSTKRENATELFMAKYNIEVMDIAHMRGTTISRKFVIIDEAQNMTNATMKLIGTRMGDETRLVVMGDPHQIDHPFLSKRRNALVTMLNKAQHSDFLAGIQLRHTIRSEVANWFDKNL</sequence>
<organism evidence="6 7">
    <name type="scientific">Sulfurimonas diazotrophicus</name>
    <dbReference type="NCBI Taxonomy" id="3131939"/>
    <lineage>
        <taxon>Bacteria</taxon>
        <taxon>Pseudomonadati</taxon>
        <taxon>Campylobacterota</taxon>
        <taxon>Epsilonproteobacteria</taxon>
        <taxon>Campylobacterales</taxon>
        <taxon>Sulfurimonadaceae</taxon>
        <taxon>Sulfurimonas</taxon>
    </lineage>
</organism>
<name>A0ABZ3H9W6_9BACT</name>
<comment type="similarity">
    <text evidence="1">Belongs to the PhoH family.</text>
</comment>
<dbReference type="Gene3D" id="3.40.50.1010">
    <property type="entry name" value="5'-nuclease"/>
    <property type="match status" value="2"/>
</dbReference>
<dbReference type="InterPro" id="IPR002716">
    <property type="entry name" value="PIN_dom"/>
</dbReference>
<dbReference type="SUPFAM" id="SSF52540">
    <property type="entry name" value="P-loop containing nucleoside triphosphate hydrolases"/>
    <property type="match status" value="1"/>
</dbReference>
<dbReference type="InterPro" id="IPR003714">
    <property type="entry name" value="PhoH"/>
</dbReference>
<evidence type="ECO:0000313" key="6">
    <source>
        <dbReference type="EMBL" id="XAU15315.1"/>
    </source>
</evidence>
<proteinExistence type="inferred from homology"/>
<dbReference type="InterPro" id="IPR051451">
    <property type="entry name" value="PhoH2-like"/>
</dbReference>
<dbReference type="RefSeq" id="WP_345972831.1">
    <property type="nucleotide sequence ID" value="NZ_CP147920.1"/>
</dbReference>
<feature type="domain" description="PIN" evidence="5">
    <location>
        <begin position="6"/>
        <end position="164"/>
    </location>
</feature>
<evidence type="ECO:0000256" key="4">
    <source>
        <dbReference type="ARBA" id="ARBA00046345"/>
    </source>
</evidence>